<dbReference type="GO" id="GO:0009277">
    <property type="term" value="C:fungal-type cell wall"/>
    <property type="evidence" value="ECO:0007669"/>
    <property type="project" value="TreeGrafter"/>
</dbReference>
<reference evidence="6" key="1">
    <citation type="journal article" date="2020" name="Stud. Mycol.">
        <title>101 Dothideomycetes genomes: a test case for predicting lifestyles and emergence of pathogens.</title>
        <authorList>
            <person name="Haridas S."/>
            <person name="Albert R."/>
            <person name="Binder M."/>
            <person name="Bloem J."/>
            <person name="Labutti K."/>
            <person name="Salamov A."/>
            <person name="Andreopoulos B."/>
            <person name="Baker S."/>
            <person name="Barry K."/>
            <person name="Bills G."/>
            <person name="Bluhm B."/>
            <person name="Cannon C."/>
            <person name="Castanera R."/>
            <person name="Culley D."/>
            <person name="Daum C."/>
            <person name="Ezra D."/>
            <person name="Gonzalez J."/>
            <person name="Henrissat B."/>
            <person name="Kuo A."/>
            <person name="Liang C."/>
            <person name="Lipzen A."/>
            <person name="Lutzoni F."/>
            <person name="Magnuson J."/>
            <person name="Mondo S."/>
            <person name="Nolan M."/>
            <person name="Ohm R."/>
            <person name="Pangilinan J."/>
            <person name="Park H.-J."/>
            <person name="Ramirez L."/>
            <person name="Alfaro M."/>
            <person name="Sun H."/>
            <person name="Tritt A."/>
            <person name="Yoshinaga Y."/>
            <person name="Zwiers L.-H."/>
            <person name="Turgeon B."/>
            <person name="Goodwin S."/>
            <person name="Spatafora J."/>
            <person name="Crous P."/>
            <person name="Grigoriev I."/>
        </authorList>
    </citation>
    <scope>NUCLEOTIDE SEQUENCE</scope>
    <source>
        <strain evidence="6">CBS 269.34</strain>
    </source>
</reference>
<feature type="signal peptide" evidence="5">
    <location>
        <begin position="1"/>
        <end position="16"/>
    </location>
</feature>
<evidence type="ECO:0000256" key="2">
    <source>
        <dbReference type="ARBA" id="ARBA00023180"/>
    </source>
</evidence>
<dbReference type="Gene3D" id="3.40.50.1240">
    <property type="entry name" value="Phosphoglycerate mutase-like"/>
    <property type="match status" value="1"/>
</dbReference>
<keyword evidence="5" id="KW-0732">Signal</keyword>
<evidence type="ECO:0000256" key="5">
    <source>
        <dbReference type="SAM" id="SignalP"/>
    </source>
</evidence>
<accession>A0A6A6R6H6</accession>
<proteinExistence type="predicted"/>
<dbReference type="InterPro" id="IPR029033">
    <property type="entry name" value="His_PPase_superfam"/>
</dbReference>
<feature type="disulfide bond" evidence="4">
    <location>
        <begin position="469"/>
        <end position="477"/>
    </location>
</feature>
<feature type="disulfide bond" evidence="4">
    <location>
        <begin position="113"/>
        <end position="442"/>
    </location>
</feature>
<protein>
    <submittedName>
        <fullName evidence="6">Phosphoglycerate mutase-like protein</fullName>
    </submittedName>
</protein>
<organism evidence="6 7">
    <name type="scientific">Lophium mytilinum</name>
    <dbReference type="NCBI Taxonomy" id="390894"/>
    <lineage>
        <taxon>Eukaryota</taxon>
        <taxon>Fungi</taxon>
        <taxon>Dikarya</taxon>
        <taxon>Ascomycota</taxon>
        <taxon>Pezizomycotina</taxon>
        <taxon>Dothideomycetes</taxon>
        <taxon>Pleosporomycetidae</taxon>
        <taxon>Mytilinidiales</taxon>
        <taxon>Mytilinidiaceae</taxon>
        <taxon>Lophium</taxon>
    </lineage>
</organism>
<feature type="active site" description="Proton donor" evidence="3">
    <location>
        <position position="393"/>
    </location>
</feature>
<evidence type="ECO:0000256" key="3">
    <source>
        <dbReference type="PIRSR" id="PIRSR000894-1"/>
    </source>
</evidence>
<dbReference type="CDD" id="cd07061">
    <property type="entry name" value="HP_HAP_like"/>
    <property type="match status" value="1"/>
</dbReference>
<dbReference type="AlphaFoldDB" id="A0A6A6R6H6"/>
<feature type="active site" description="Nucleophile" evidence="3">
    <location>
        <position position="124"/>
    </location>
</feature>
<keyword evidence="7" id="KW-1185">Reference proteome</keyword>
<sequence length="519" mass="57460">MAITLNLPSFWHSVLALCIIFAAQSWFGLSPYGSVNGPNLQSPSLRTPHVSSWKSWWHSHGYLHTNTGIAGKGQGAGTTSGDWNILYHLGGNGPWIEKAEGVVEGGVGPPEGCVVEQVHMMSRHAERFPTIKAGNRMLRLLKKLTDLNITFVDDLAFLNDWEFFSKDPESEFEQLTTTGPYSGSLGAFTTGVRLRTRYHHLLSQRLSHDDKTALWASGCPRVIDTARYFSAGFFGLDWNKTASLRVIPETDDLGADTLTPGDTCKAFNDDKELGHDQGAKMMAKYRSTYVGSIRERLLKQNPGIKNLADDEIYAMQEMCGFEITARGSSPWCDVFTREEFMSFEYARDVVHYYRGGPGTPWGPVMGWLWLNATMNLLLEGPSAGPFFFSFVHDGDIAPMLAALDLLPDPIHLPTTHIAYDRSWKKSQVSPMGGRTIFERLACHASSSPTTPDIFVRINVNDGIVPLPGCSHGIGSSCPLADFRTRIKMRGAELGEFREKCRLGMDAPGKITFLRQGLGE</sequence>
<dbReference type="InterPro" id="IPR000560">
    <property type="entry name" value="His_Pase_clade-2"/>
</dbReference>
<dbReference type="PANTHER" id="PTHR20963:SF18">
    <property type="entry name" value="ACID PHOSPHATASE PHO11-RELATED"/>
    <property type="match status" value="1"/>
</dbReference>
<keyword evidence="4" id="KW-1015">Disulfide bond</keyword>
<dbReference type="EMBL" id="MU004184">
    <property type="protein sequence ID" value="KAF2499480.1"/>
    <property type="molecule type" value="Genomic_DNA"/>
</dbReference>
<dbReference type="PANTHER" id="PTHR20963">
    <property type="entry name" value="MULTIPLE INOSITOL POLYPHOSPHATE PHOSPHATASE-RELATED"/>
    <property type="match status" value="1"/>
</dbReference>
<gene>
    <name evidence="6" type="ORF">BU16DRAFT_523963</name>
</gene>
<evidence type="ECO:0000313" key="7">
    <source>
        <dbReference type="Proteomes" id="UP000799750"/>
    </source>
</evidence>
<dbReference type="Proteomes" id="UP000799750">
    <property type="component" value="Unassembled WGS sequence"/>
</dbReference>
<dbReference type="SUPFAM" id="SSF53254">
    <property type="entry name" value="Phosphoglycerate mutase-like"/>
    <property type="match status" value="1"/>
</dbReference>
<feature type="disulfide bond" evidence="4">
    <location>
        <begin position="319"/>
        <end position="332"/>
    </location>
</feature>
<dbReference type="Pfam" id="PF00328">
    <property type="entry name" value="His_Phos_2"/>
    <property type="match status" value="1"/>
</dbReference>
<keyword evidence="2" id="KW-0325">Glycoprotein</keyword>
<evidence type="ECO:0000256" key="1">
    <source>
        <dbReference type="ARBA" id="ARBA00022801"/>
    </source>
</evidence>
<keyword evidence="1" id="KW-0378">Hydrolase</keyword>
<evidence type="ECO:0000313" key="6">
    <source>
        <dbReference type="EMBL" id="KAF2499480.1"/>
    </source>
</evidence>
<dbReference type="OrthoDB" id="6509975at2759"/>
<evidence type="ECO:0000256" key="4">
    <source>
        <dbReference type="PIRSR" id="PIRSR000894-2"/>
    </source>
</evidence>
<dbReference type="GO" id="GO:0003993">
    <property type="term" value="F:acid phosphatase activity"/>
    <property type="evidence" value="ECO:0007669"/>
    <property type="project" value="TreeGrafter"/>
</dbReference>
<dbReference type="InterPro" id="IPR016274">
    <property type="entry name" value="Histidine_acid_Pase_euk"/>
</dbReference>
<name>A0A6A6R6H6_9PEZI</name>
<dbReference type="PIRSF" id="PIRSF000894">
    <property type="entry name" value="Acid_phosphatase"/>
    <property type="match status" value="1"/>
</dbReference>
<feature type="chain" id="PRO_5025431133" evidence="5">
    <location>
        <begin position="17"/>
        <end position="519"/>
    </location>
</feature>